<protein>
    <submittedName>
        <fullName evidence="2">Uncharacterized protein</fullName>
    </submittedName>
</protein>
<dbReference type="EnsemblMetazoa" id="XM_028660990.1">
    <property type="protein sequence ID" value="XP_028516791.1"/>
    <property type="gene ID" value="LOC110245518"/>
</dbReference>
<name>A0A913YRN4_EXADI</name>
<dbReference type="Proteomes" id="UP000887567">
    <property type="component" value="Unplaced"/>
</dbReference>
<evidence type="ECO:0000313" key="3">
    <source>
        <dbReference type="Proteomes" id="UP000887567"/>
    </source>
</evidence>
<keyword evidence="3" id="KW-1185">Reference proteome</keyword>
<dbReference type="RefSeq" id="XP_028516791.1">
    <property type="nucleotide sequence ID" value="XM_028660990.1"/>
</dbReference>
<dbReference type="KEGG" id="epa:110245518"/>
<proteinExistence type="predicted"/>
<keyword evidence="1" id="KW-0472">Membrane</keyword>
<sequence length="123" mass="13904">MQIKWKKFGWMTFFFNLSIYIAFLLCFTSLVVIMRSNEERFCGLNPTNTKVCTSSIIMKGKRNSTLAKNSITKWVSSFTDNTLSTCGNCAFAISFACVSVIFAVSEEFVNSSEDFVSTLEGHW</sequence>
<reference evidence="2" key="1">
    <citation type="submission" date="2022-11" db="UniProtKB">
        <authorList>
            <consortium name="EnsemblMetazoa"/>
        </authorList>
    </citation>
    <scope>IDENTIFICATION</scope>
</reference>
<keyword evidence="1" id="KW-1133">Transmembrane helix</keyword>
<dbReference type="OrthoDB" id="1661883at2759"/>
<feature type="transmembrane region" description="Helical" evidence="1">
    <location>
        <begin position="12"/>
        <end position="34"/>
    </location>
</feature>
<organism evidence="2 3">
    <name type="scientific">Exaiptasia diaphana</name>
    <name type="common">Tropical sea anemone</name>
    <name type="synonym">Aiptasia pulchella</name>
    <dbReference type="NCBI Taxonomy" id="2652724"/>
    <lineage>
        <taxon>Eukaryota</taxon>
        <taxon>Metazoa</taxon>
        <taxon>Cnidaria</taxon>
        <taxon>Anthozoa</taxon>
        <taxon>Hexacorallia</taxon>
        <taxon>Actiniaria</taxon>
        <taxon>Aiptasiidae</taxon>
        <taxon>Exaiptasia</taxon>
    </lineage>
</organism>
<accession>A0A913YRN4</accession>
<dbReference type="GeneID" id="110245518"/>
<keyword evidence="1" id="KW-0812">Transmembrane</keyword>
<evidence type="ECO:0000256" key="1">
    <source>
        <dbReference type="SAM" id="Phobius"/>
    </source>
</evidence>
<dbReference type="AlphaFoldDB" id="A0A913YRN4"/>
<evidence type="ECO:0000313" key="2">
    <source>
        <dbReference type="EnsemblMetazoa" id="XP_028516791.1"/>
    </source>
</evidence>